<organism evidence="4 5">
    <name type="scientific">Plectus sambesii</name>
    <dbReference type="NCBI Taxonomy" id="2011161"/>
    <lineage>
        <taxon>Eukaryota</taxon>
        <taxon>Metazoa</taxon>
        <taxon>Ecdysozoa</taxon>
        <taxon>Nematoda</taxon>
        <taxon>Chromadorea</taxon>
        <taxon>Plectida</taxon>
        <taxon>Plectina</taxon>
        <taxon>Plectoidea</taxon>
        <taxon>Plectidae</taxon>
        <taxon>Plectus</taxon>
    </lineage>
</organism>
<keyword evidence="2" id="KW-0732">Signal</keyword>
<protein>
    <submittedName>
        <fullName evidence="5">C-type lectin domain-containing protein</fullName>
    </submittedName>
</protein>
<dbReference type="WBParaSite" id="PSAMB.scaffold1153size35212.g11354.t1">
    <property type="protein sequence ID" value="PSAMB.scaffold1153size35212.g11354.t1"/>
    <property type="gene ID" value="PSAMB.scaffold1153size35212.g11354"/>
</dbReference>
<feature type="chain" id="PRO_5037340772" evidence="2">
    <location>
        <begin position="19"/>
        <end position="445"/>
    </location>
</feature>
<evidence type="ECO:0000256" key="2">
    <source>
        <dbReference type="SAM" id="SignalP"/>
    </source>
</evidence>
<dbReference type="Gene3D" id="3.10.100.10">
    <property type="entry name" value="Mannose-Binding Protein A, subunit A"/>
    <property type="match status" value="2"/>
</dbReference>
<evidence type="ECO:0000256" key="1">
    <source>
        <dbReference type="SAM" id="MobiDB-lite"/>
    </source>
</evidence>
<dbReference type="AlphaFoldDB" id="A0A914UP99"/>
<evidence type="ECO:0000259" key="3">
    <source>
        <dbReference type="PROSITE" id="PS50041"/>
    </source>
</evidence>
<evidence type="ECO:0000313" key="4">
    <source>
        <dbReference type="Proteomes" id="UP000887566"/>
    </source>
</evidence>
<sequence length="445" mass="49140">MLFSLAILFFISPTFTAATDLQTQCTGTGRLYSGTSCYVLNDPWTTSSRAKISCNHILGYSGHLAHIRNAAARAAVKQLMSSYTVRVVQCAYTGLELLNPAVATTISTNWGYYYRDGIYASTTYLPWLSSHPSTNSNQNRASYCFANDGLVSRPESSLDSYICEYEEALKQPVTDLEQKCVNLTSSLYTSFVNGVCYVMHNESKNYNDAKIACNDISGHKGHLSHVRTMGELWVADALLNAARVTYARLGIEQTNLSSTDPNNNWYMTTPTDLSVLTIYLPWAASPTTNMRTIAVTIGYPKTFNAVDSNTVYPFICQYGNATTTTTTTTTMPTTKTTTTRPACTTPLTTTAGGTGTTAATTNGGRRTSTFNHYRFGYFKNTCYWLDQLTVSFSKCLNMCHENNLCFGFSYNSGTSDCQLLAIIASASPYWFELTADKQYETVIRE</sequence>
<dbReference type="CDD" id="cd00037">
    <property type="entry name" value="CLECT"/>
    <property type="match status" value="2"/>
</dbReference>
<dbReference type="SMART" id="SM00034">
    <property type="entry name" value="CLECT"/>
    <property type="match status" value="2"/>
</dbReference>
<evidence type="ECO:0000313" key="5">
    <source>
        <dbReference type="WBParaSite" id="PSAMB.scaffold1153size35212.g11354.t1"/>
    </source>
</evidence>
<dbReference type="Proteomes" id="UP000887566">
    <property type="component" value="Unplaced"/>
</dbReference>
<dbReference type="SUPFAM" id="SSF56436">
    <property type="entry name" value="C-type lectin-like"/>
    <property type="match status" value="2"/>
</dbReference>
<reference evidence="5" key="1">
    <citation type="submission" date="2022-11" db="UniProtKB">
        <authorList>
            <consortium name="WormBaseParasite"/>
        </authorList>
    </citation>
    <scope>IDENTIFICATION</scope>
</reference>
<dbReference type="InterPro" id="IPR016186">
    <property type="entry name" value="C-type_lectin-like/link_sf"/>
</dbReference>
<dbReference type="PROSITE" id="PS50041">
    <property type="entry name" value="C_TYPE_LECTIN_2"/>
    <property type="match status" value="1"/>
</dbReference>
<feature type="region of interest" description="Disordered" evidence="1">
    <location>
        <begin position="327"/>
        <end position="347"/>
    </location>
</feature>
<feature type="signal peptide" evidence="2">
    <location>
        <begin position="1"/>
        <end position="18"/>
    </location>
</feature>
<dbReference type="InterPro" id="IPR001304">
    <property type="entry name" value="C-type_lectin-like"/>
</dbReference>
<keyword evidence="4" id="KW-1185">Reference proteome</keyword>
<proteinExistence type="predicted"/>
<accession>A0A914UP99</accession>
<feature type="domain" description="C-type lectin" evidence="3">
    <location>
        <begin position="192"/>
        <end position="317"/>
    </location>
</feature>
<name>A0A914UP99_9BILA</name>
<dbReference type="InterPro" id="IPR016187">
    <property type="entry name" value="CTDL_fold"/>
</dbReference>